<accession>A0ABP7Z0V6</accession>
<evidence type="ECO:0000256" key="3">
    <source>
        <dbReference type="ARBA" id="ARBA00022475"/>
    </source>
</evidence>
<proteinExistence type="predicted"/>
<dbReference type="Proteomes" id="UP001500101">
    <property type="component" value="Unassembled WGS sequence"/>
</dbReference>
<feature type="transmembrane region" description="Helical" evidence="8">
    <location>
        <begin position="321"/>
        <end position="341"/>
    </location>
</feature>
<feature type="transmembrane region" description="Helical" evidence="8">
    <location>
        <begin position="201"/>
        <end position="220"/>
    </location>
</feature>
<feature type="transmembrane region" description="Helical" evidence="8">
    <location>
        <begin position="378"/>
        <end position="399"/>
    </location>
</feature>
<keyword evidence="2" id="KW-0813">Transport</keyword>
<evidence type="ECO:0000256" key="7">
    <source>
        <dbReference type="ARBA" id="ARBA00023136"/>
    </source>
</evidence>
<comment type="caution">
    <text evidence="9">The sequence shown here is derived from an EMBL/GenBank/DDBJ whole genome shotgun (WGS) entry which is preliminary data.</text>
</comment>
<dbReference type="Pfam" id="PF02386">
    <property type="entry name" value="TrkH"/>
    <property type="match status" value="1"/>
</dbReference>
<evidence type="ECO:0000256" key="4">
    <source>
        <dbReference type="ARBA" id="ARBA00022692"/>
    </source>
</evidence>
<evidence type="ECO:0000256" key="5">
    <source>
        <dbReference type="ARBA" id="ARBA00022989"/>
    </source>
</evidence>
<comment type="subcellular location">
    <subcellularLocation>
        <location evidence="1">Cell membrane</location>
        <topology evidence="1">Multi-pass membrane protein</topology>
    </subcellularLocation>
</comment>
<keyword evidence="6" id="KW-0406">Ion transport</keyword>
<keyword evidence="4 8" id="KW-0812">Transmembrane</keyword>
<dbReference type="InterPro" id="IPR003445">
    <property type="entry name" value="Cat_transpt"/>
</dbReference>
<organism evidence="9 10">
    <name type="scientific">Sphingobacterium kyonggiense</name>
    <dbReference type="NCBI Taxonomy" id="714075"/>
    <lineage>
        <taxon>Bacteria</taxon>
        <taxon>Pseudomonadati</taxon>
        <taxon>Bacteroidota</taxon>
        <taxon>Sphingobacteriia</taxon>
        <taxon>Sphingobacteriales</taxon>
        <taxon>Sphingobacteriaceae</taxon>
        <taxon>Sphingobacterium</taxon>
    </lineage>
</organism>
<name>A0ABP7Z0V6_9SPHI</name>
<keyword evidence="3" id="KW-1003">Cell membrane</keyword>
<keyword evidence="10" id="KW-1185">Reference proteome</keyword>
<feature type="transmembrane region" description="Helical" evidence="8">
    <location>
        <begin position="71"/>
        <end position="100"/>
    </location>
</feature>
<feature type="transmembrane region" description="Helical" evidence="8">
    <location>
        <begin position="112"/>
        <end position="131"/>
    </location>
</feature>
<feature type="transmembrane region" description="Helical" evidence="8">
    <location>
        <begin position="256"/>
        <end position="275"/>
    </location>
</feature>
<gene>
    <name evidence="9" type="ORF">GCM10022216_28510</name>
</gene>
<evidence type="ECO:0000256" key="6">
    <source>
        <dbReference type="ARBA" id="ARBA00023065"/>
    </source>
</evidence>
<feature type="transmembrane region" description="Helical" evidence="8">
    <location>
        <begin position="143"/>
        <end position="168"/>
    </location>
</feature>
<keyword evidence="5 8" id="KW-1133">Transmembrane helix</keyword>
<sequence>MATSAVCITGLSVTDISTNFSLFGQSVIMALIQIGGLGIMTFTGFFGYFFSGGFSFKNQLMFGEILGEDKLNSVISTLLTIIFITLLFEFIGGIIIFFTLDSSLFESVGDQIFFAAFHAISGFCNSGFTIIKDGVTNDAYRFNYNFQLAVVSMLILGSLGFGTIFNFYKLVKEKINSIWCKYILKRGYRHKPMVFTFNSRFIVLCNVIVIVLATVSFFYMEKEHTLLADKSTYGQWVSSIFMANSARSAGFNSIDLNFINIPTLIMIVTIMWIGVSPGSTGGGVKVTTVAIALMNIVALARGKESIEIYKRRIASESVNKAFAIILLSILTISFSFILLNFSDPNQEMMPLLFESVSAYTTCGLSLGITPNLSATGKIILMLTMFVGRVGMLTLLVAFIKNTQNKSYIYPTEKILF</sequence>
<evidence type="ECO:0008006" key="11">
    <source>
        <dbReference type="Google" id="ProtNLM"/>
    </source>
</evidence>
<evidence type="ECO:0000313" key="10">
    <source>
        <dbReference type="Proteomes" id="UP001500101"/>
    </source>
</evidence>
<dbReference type="PANTHER" id="PTHR32024">
    <property type="entry name" value="TRK SYSTEM POTASSIUM UPTAKE PROTEIN TRKG-RELATED"/>
    <property type="match status" value="1"/>
</dbReference>
<evidence type="ECO:0000256" key="1">
    <source>
        <dbReference type="ARBA" id="ARBA00004651"/>
    </source>
</evidence>
<feature type="transmembrane region" description="Helical" evidence="8">
    <location>
        <begin position="27"/>
        <end position="50"/>
    </location>
</feature>
<feature type="transmembrane region" description="Helical" evidence="8">
    <location>
        <begin position="281"/>
        <end position="300"/>
    </location>
</feature>
<keyword evidence="7 8" id="KW-0472">Membrane</keyword>
<dbReference type="PANTHER" id="PTHR32024:SF1">
    <property type="entry name" value="KTR SYSTEM POTASSIUM UPTAKE PROTEIN B"/>
    <property type="match status" value="1"/>
</dbReference>
<evidence type="ECO:0000313" key="9">
    <source>
        <dbReference type="EMBL" id="GAA4144970.1"/>
    </source>
</evidence>
<dbReference type="EMBL" id="BAAAZI010000011">
    <property type="protein sequence ID" value="GAA4144970.1"/>
    <property type="molecule type" value="Genomic_DNA"/>
</dbReference>
<evidence type="ECO:0000256" key="2">
    <source>
        <dbReference type="ARBA" id="ARBA00022448"/>
    </source>
</evidence>
<evidence type="ECO:0000256" key="8">
    <source>
        <dbReference type="SAM" id="Phobius"/>
    </source>
</evidence>
<reference evidence="10" key="1">
    <citation type="journal article" date="2019" name="Int. J. Syst. Evol. Microbiol.">
        <title>The Global Catalogue of Microorganisms (GCM) 10K type strain sequencing project: providing services to taxonomists for standard genome sequencing and annotation.</title>
        <authorList>
            <consortium name="The Broad Institute Genomics Platform"/>
            <consortium name="The Broad Institute Genome Sequencing Center for Infectious Disease"/>
            <person name="Wu L."/>
            <person name="Ma J."/>
        </authorList>
    </citation>
    <scope>NUCLEOTIDE SEQUENCE [LARGE SCALE GENOMIC DNA]</scope>
    <source>
        <strain evidence="10">JCM 16704</strain>
    </source>
</reference>
<protein>
    <recommendedName>
        <fullName evidence="11">Trk-type K+ transport system membrane component</fullName>
    </recommendedName>
</protein>